<accession>A0A326UJM2</accession>
<dbReference type="RefSeq" id="WP_249033454.1">
    <property type="nucleotide sequence ID" value="NZ_QKUF01000004.1"/>
</dbReference>
<evidence type="ECO:0000256" key="1">
    <source>
        <dbReference type="SAM" id="MobiDB-lite"/>
    </source>
</evidence>
<name>A0A326UJM2_THEHA</name>
<evidence type="ECO:0000313" key="3">
    <source>
        <dbReference type="Proteomes" id="UP000248806"/>
    </source>
</evidence>
<dbReference type="SUPFAM" id="SSF52540">
    <property type="entry name" value="P-loop containing nucleoside triphosphate hydrolases"/>
    <property type="match status" value="1"/>
</dbReference>
<keyword evidence="3" id="KW-1185">Reference proteome</keyword>
<gene>
    <name evidence="2" type="ORF">EI42_01785</name>
</gene>
<dbReference type="Gene3D" id="3.40.50.300">
    <property type="entry name" value="P-loop containing nucleotide triphosphate hydrolases"/>
    <property type="match status" value="1"/>
</dbReference>
<dbReference type="AlphaFoldDB" id="A0A326UJM2"/>
<feature type="compositionally biased region" description="Basic residues" evidence="1">
    <location>
        <begin position="408"/>
        <end position="418"/>
    </location>
</feature>
<dbReference type="InterPro" id="IPR027417">
    <property type="entry name" value="P-loop_NTPase"/>
</dbReference>
<proteinExistence type="predicted"/>
<organism evidence="2 3">
    <name type="scientific">Thermosporothrix hazakensis</name>
    <dbReference type="NCBI Taxonomy" id="644383"/>
    <lineage>
        <taxon>Bacteria</taxon>
        <taxon>Bacillati</taxon>
        <taxon>Chloroflexota</taxon>
        <taxon>Ktedonobacteria</taxon>
        <taxon>Ktedonobacterales</taxon>
        <taxon>Thermosporotrichaceae</taxon>
        <taxon>Thermosporothrix</taxon>
    </lineage>
</organism>
<evidence type="ECO:0000313" key="2">
    <source>
        <dbReference type="EMBL" id="PZW32693.1"/>
    </source>
</evidence>
<comment type="caution">
    <text evidence="2">The sequence shown here is derived from an EMBL/GenBank/DDBJ whole genome shotgun (WGS) entry which is preliminary data.</text>
</comment>
<dbReference type="EMBL" id="QKUF01000004">
    <property type="protein sequence ID" value="PZW32693.1"/>
    <property type="molecule type" value="Genomic_DNA"/>
</dbReference>
<feature type="region of interest" description="Disordered" evidence="1">
    <location>
        <begin position="408"/>
        <end position="427"/>
    </location>
</feature>
<sequence length="435" mass="49472">MAPLYTLAWLPEHQRYALSQPGQPDTYDIQEQWRAWLDACSSFAFEGRNGHLTLRKEPRKRGESYWYAYCTRNRRTRKRYAGRSTDLTIAKLEEIARLLTATEPAPRTAPTLTLLETKLSLPRLQTSLLSRSRLLDRFNLGLERKLTLISAPAGFGKTTIVRQWLNSRTEPVAWLSLDAGDNDPARFWRYVVAACRALLPDQGQQVLALFATPSQPPFTLPPLEAILTTFLNALAHCNAGLLVLEDYHVITDPCIHETLAFFLNHLPPTLHIVLIARGDPPLPLVRLRARNELHELHAHDLRFSPEETRAFLTQELAFTLTPETLNTLSTRLEGWPAGLRLPESGRRPLASAKGMDGAGSQQQQDVPLRLTEDNRCVRIREDSEDEQGARDADLRRQARWVESAIRRHRGSHPHHPVHSQHMPAPLDGCTWRLQE</sequence>
<dbReference type="Proteomes" id="UP000248806">
    <property type="component" value="Unassembled WGS sequence"/>
</dbReference>
<reference evidence="2 3" key="1">
    <citation type="submission" date="2018-06" db="EMBL/GenBank/DDBJ databases">
        <title>Genomic Encyclopedia of Archaeal and Bacterial Type Strains, Phase II (KMG-II): from individual species to whole genera.</title>
        <authorList>
            <person name="Goeker M."/>
        </authorList>
    </citation>
    <scope>NUCLEOTIDE SEQUENCE [LARGE SCALE GENOMIC DNA]</scope>
    <source>
        <strain evidence="2 3">ATCC BAA-1881</strain>
    </source>
</reference>
<feature type="region of interest" description="Disordered" evidence="1">
    <location>
        <begin position="337"/>
        <end position="371"/>
    </location>
</feature>
<protein>
    <submittedName>
        <fullName evidence="2">LuxR family maltose regulon positive regulatory protein</fullName>
    </submittedName>
</protein>